<dbReference type="Proteomes" id="UP001479290">
    <property type="component" value="Unassembled WGS sequence"/>
</dbReference>
<evidence type="ECO:0000313" key="1">
    <source>
        <dbReference type="EMBL" id="KAK9967667.1"/>
    </source>
</evidence>
<comment type="caution">
    <text evidence="1">The sequence shown here is derived from an EMBL/GenBank/DDBJ whole genome shotgun (WGS) entry which is preliminary data.</text>
</comment>
<sequence>MAGCYKNTSVGATFTITDIIWTLLNRCPANVRASPVRKDTPISVRESQTPQSSQVAANIDSSILAEDLSKRLCVIVLSYRGHHVLAVLSTRVEKRCMFFHSCSGKRRK</sequence>
<gene>
    <name evidence="1" type="ORF">ABG768_002046</name>
</gene>
<name>A0AAW2A2M2_CULAL</name>
<protein>
    <submittedName>
        <fullName evidence="1">Uncharacterized protein</fullName>
    </submittedName>
</protein>
<reference evidence="1 2" key="1">
    <citation type="submission" date="2024-05" db="EMBL/GenBank/DDBJ databases">
        <title>A high-quality chromosomal-level genome assembly of Topmouth culter (Culter alburnus).</title>
        <authorList>
            <person name="Zhao H."/>
        </authorList>
    </citation>
    <scope>NUCLEOTIDE SEQUENCE [LARGE SCALE GENOMIC DNA]</scope>
    <source>
        <strain evidence="1">CATC2023</strain>
        <tissue evidence="1">Muscle</tissue>
    </source>
</reference>
<dbReference type="AlphaFoldDB" id="A0AAW2A2M2"/>
<proteinExistence type="predicted"/>
<accession>A0AAW2A2M2</accession>
<evidence type="ECO:0000313" key="2">
    <source>
        <dbReference type="Proteomes" id="UP001479290"/>
    </source>
</evidence>
<organism evidence="1 2">
    <name type="scientific">Culter alburnus</name>
    <name type="common">Topmouth culter</name>
    <dbReference type="NCBI Taxonomy" id="194366"/>
    <lineage>
        <taxon>Eukaryota</taxon>
        <taxon>Metazoa</taxon>
        <taxon>Chordata</taxon>
        <taxon>Craniata</taxon>
        <taxon>Vertebrata</taxon>
        <taxon>Euteleostomi</taxon>
        <taxon>Actinopterygii</taxon>
        <taxon>Neopterygii</taxon>
        <taxon>Teleostei</taxon>
        <taxon>Ostariophysi</taxon>
        <taxon>Cypriniformes</taxon>
        <taxon>Xenocyprididae</taxon>
        <taxon>Xenocypridinae</taxon>
        <taxon>Culter</taxon>
    </lineage>
</organism>
<dbReference type="EMBL" id="JAWDJR010000010">
    <property type="protein sequence ID" value="KAK9967667.1"/>
    <property type="molecule type" value="Genomic_DNA"/>
</dbReference>
<keyword evidence="2" id="KW-1185">Reference proteome</keyword>